<accession>A0A7J8T7N3</accession>
<dbReference type="Proteomes" id="UP000593561">
    <property type="component" value="Unassembled WGS sequence"/>
</dbReference>
<dbReference type="AlphaFoldDB" id="A0A7J8T7N3"/>
<reference evidence="1 2" key="1">
    <citation type="journal article" date="2019" name="Genome Biol. Evol.">
        <title>Insights into the evolution of the New World diploid cottons (Gossypium, subgenus Houzingenia) based on genome sequencing.</title>
        <authorList>
            <person name="Grover C.E."/>
            <person name="Arick M.A. 2nd"/>
            <person name="Thrash A."/>
            <person name="Conover J.L."/>
            <person name="Sanders W.S."/>
            <person name="Peterson D.G."/>
            <person name="Frelichowski J.E."/>
            <person name="Scheffler J.A."/>
            <person name="Scheffler B.E."/>
            <person name="Wendel J.F."/>
        </authorList>
    </citation>
    <scope>NUCLEOTIDE SEQUENCE [LARGE SCALE GENOMIC DNA]</scope>
    <source>
        <strain evidence="1">27</strain>
        <tissue evidence="1">Leaf</tissue>
    </source>
</reference>
<evidence type="ECO:0000313" key="1">
    <source>
        <dbReference type="EMBL" id="MBA0634020.1"/>
    </source>
</evidence>
<gene>
    <name evidence="1" type="ORF">Godav_025948</name>
</gene>
<keyword evidence="2" id="KW-1185">Reference proteome</keyword>
<proteinExistence type="predicted"/>
<comment type="caution">
    <text evidence="1">The sequence shown here is derived from an EMBL/GenBank/DDBJ whole genome shotgun (WGS) entry which is preliminary data.</text>
</comment>
<name>A0A7J8T7N3_GOSDV</name>
<organism evidence="1 2">
    <name type="scientific">Gossypium davidsonii</name>
    <name type="common">Davidson's cotton</name>
    <name type="synonym">Gossypium klotzschianum subsp. davidsonii</name>
    <dbReference type="NCBI Taxonomy" id="34287"/>
    <lineage>
        <taxon>Eukaryota</taxon>
        <taxon>Viridiplantae</taxon>
        <taxon>Streptophyta</taxon>
        <taxon>Embryophyta</taxon>
        <taxon>Tracheophyta</taxon>
        <taxon>Spermatophyta</taxon>
        <taxon>Magnoliopsida</taxon>
        <taxon>eudicotyledons</taxon>
        <taxon>Gunneridae</taxon>
        <taxon>Pentapetalae</taxon>
        <taxon>rosids</taxon>
        <taxon>malvids</taxon>
        <taxon>Malvales</taxon>
        <taxon>Malvaceae</taxon>
        <taxon>Malvoideae</taxon>
        <taxon>Gossypium</taxon>
    </lineage>
</organism>
<protein>
    <submittedName>
        <fullName evidence="1">Uncharacterized protein</fullName>
    </submittedName>
</protein>
<evidence type="ECO:0000313" key="2">
    <source>
        <dbReference type="Proteomes" id="UP000593561"/>
    </source>
</evidence>
<dbReference type="EMBL" id="JABFAC010236681">
    <property type="protein sequence ID" value="MBA0634020.1"/>
    <property type="molecule type" value="Genomic_DNA"/>
</dbReference>
<sequence>MSISKFEYGDADDGVVELKKHNNRSSPPSYLTSTIPSDTYKYHAILKNKLYQVCTTVALSHASAVKVEGLSTQVKIQAFQSDLMFKVPPI</sequence>